<evidence type="ECO:0000313" key="5">
    <source>
        <dbReference type="EMBL" id="KAK1410112.1"/>
    </source>
</evidence>
<dbReference type="Pfam" id="PF22936">
    <property type="entry name" value="Pol_BBD"/>
    <property type="match status" value="1"/>
</dbReference>
<dbReference type="InterPro" id="IPR025724">
    <property type="entry name" value="GAG-pre-integrase_dom"/>
</dbReference>
<reference evidence="5" key="1">
    <citation type="journal article" date="2023" name="bioRxiv">
        <title>Improved chromosome-level genome assembly for marigold (Tagetes erecta).</title>
        <authorList>
            <person name="Jiang F."/>
            <person name="Yuan L."/>
            <person name="Wang S."/>
            <person name="Wang H."/>
            <person name="Xu D."/>
            <person name="Wang A."/>
            <person name="Fan W."/>
        </authorList>
    </citation>
    <scope>NUCLEOTIDE SEQUENCE</scope>
    <source>
        <strain evidence="5">WSJ</strain>
        <tissue evidence="5">Leaf</tissue>
    </source>
</reference>
<comment type="caution">
    <text evidence="5">The sequence shown here is derived from an EMBL/GenBank/DDBJ whole genome shotgun (WGS) entry which is preliminary data.</text>
</comment>
<dbReference type="Gene3D" id="3.30.420.10">
    <property type="entry name" value="Ribonuclease H-like superfamily/Ribonuclease H"/>
    <property type="match status" value="1"/>
</dbReference>
<evidence type="ECO:0000256" key="2">
    <source>
        <dbReference type="SAM" id="MobiDB-lite"/>
    </source>
</evidence>
<dbReference type="Pfam" id="PF00665">
    <property type="entry name" value="rve"/>
    <property type="match status" value="1"/>
</dbReference>
<organism evidence="5 6">
    <name type="scientific">Tagetes erecta</name>
    <name type="common">African marigold</name>
    <dbReference type="NCBI Taxonomy" id="13708"/>
    <lineage>
        <taxon>Eukaryota</taxon>
        <taxon>Viridiplantae</taxon>
        <taxon>Streptophyta</taxon>
        <taxon>Embryophyta</taxon>
        <taxon>Tracheophyta</taxon>
        <taxon>Spermatophyta</taxon>
        <taxon>Magnoliopsida</taxon>
        <taxon>eudicotyledons</taxon>
        <taxon>Gunneridae</taxon>
        <taxon>Pentapetalae</taxon>
        <taxon>asterids</taxon>
        <taxon>campanulids</taxon>
        <taxon>Asterales</taxon>
        <taxon>Asteraceae</taxon>
        <taxon>Asteroideae</taxon>
        <taxon>Heliantheae alliance</taxon>
        <taxon>Tageteae</taxon>
        <taxon>Tagetes</taxon>
    </lineage>
</organism>
<evidence type="ECO:0000259" key="4">
    <source>
        <dbReference type="PROSITE" id="PS50994"/>
    </source>
</evidence>
<feature type="region of interest" description="Disordered" evidence="2">
    <location>
        <begin position="568"/>
        <end position="591"/>
    </location>
</feature>
<dbReference type="Pfam" id="PF07727">
    <property type="entry name" value="RVT_2"/>
    <property type="match status" value="1"/>
</dbReference>
<dbReference type="EMBL" id="JAUHHV010000010">
    <property type="protein sequence ID" value="KAK1410112.1"/>
    <property type="molecule type" value="Genomic_DNA"/>
</dbReference>
<dbReference type="InterPro" id="IPR054722">
    <property type="entry name" value="PolX-like_BBD"/>
</dbReference>
<dbReference type="PROSITE" id="PS50994">
    <property type="entry name" value="INTEGRASE"/>
    <property type="match status" value="1"/>
</dbReference>
<sequence length="1197" mass="135074">MHVNYQSHNNSQKKSLICNNCKKPGHTIDKCYRLIGFPKEFKFTKAKRGLANNVQTDPVYSDHVNEDSLPISDSKGPLTAEQYGALLQLLKQVNHNSNSSDNDPTIKPLSYSNFAGIIACNTSIFHSKWIIDTGVSDHMCFDENLFSHTQLLHKPVHVILPNGHILTVLKTGTIQLTPELSITNVFLVHEFKRNLLSVPSLCKTSKGLISFSETHCILQGPSLKRPLVLGELIKGLYYLHPQINSSVESFACSQFACDSVVSSSTWHTRLGHLPFSKLKHLNLVSNISTFEQCNICPKARQHRLPFPHSTRHTSHIFELIHIDVWGPYNTSTYDGYKYFLTIVDDYSRNTWTHLLSTKRNAFNILQGFIQMVETQFGVQVKAVRSDNAYELGSGTTSAAYFKSKGIIHQTSCVATPQQNGVVERKHKHLLETARALLFQSNLPLIFWGDCILTATHLINLFPSKLLHNKSPYELLFDKPPSYLHLKSFGCLCYASTPTSGRDKFQPRAIPCLFIGYPFGKKAYKLFDLIHNKIIVSRDVIFHEHLFPSISKASIPIFPPLSEAFIDDSPTISSTTPSSTSNPSRKSSRQSVPPTYLQDYVCNHACVTDCQHTLLHACSAFATVDHSDLTKSTQHFLANLDVIHEPFNYAEAASQPHWQEAMQKELDALAKNNTWDEVDLPKDKKAIKCKWVYKVKYKADGSLERCKARLVVRGDTQTHGIDYHETFSPVVKMTTVRSLMAVATKMNWQLYQLDVNNAFLHGDLDKEIYMQPPPGMTLSSPSKALKLLKSLYGLKQASRQWYGKLSTVLKSRGYVRSANDHSLFTKSMGSFIVHLVIYVDDILITGNNLDEITSLKSFLHDTFQIKDLGLINYFLGIEVLHTPSGLILTQRKFAKDLLTEFDISNQSSLSCPLPPNLQLKSNDGEHLNDPMQYRRLVGKLNYLTHTRPDLSFVVQFLSQFMQDPRIPHWQAAIHTLRYLQGTSTQGLLFTKTQDFQLTTYCDSDWAACPNTRRSVSGYFVTLGGSPISWKSKKQPIVSLSSAEAEYRSIRRTTAELSWLTRLLAELQVPNITPIPIKCDSQAAIHIAKNPVFHERTKHIEIDCHFVREKLQEGLINLSHTRTQTQVADLLTKSLPTAQHTVLLGNLSSQNSVLVSSCLVRNELFICFKSLGLLYQLLSFGGILGLLVFRVFNLRALKH</sequence>
<dbReference type="CDD" id="cd09272">
    <property type="entry name" value="RNase_HI_RT_Ty1"/>
    <property type="match status" value="1"/>
</dbReference>
<keyword evidence="1" id="KW-0378">Hydrolase</keyword>
<dbReference type="GO" id="GO:0004190">
    <property type="term" value="F:aspartic-type endopeptidase activity"/>
    <property type="evidence" value="ECO:0007669"/>
    <property type="project" value="UniProtKB-KW"/>
</dbReference>
<evidence type="ECO:0000256" key="3">
    <source>
        <dbReference type="SAM" id="Phobius"/>
    </source>
</evidence>
<dbReference type="Pfam" id="PF13976">
    <property type="entry name" value="gag_pre-integrs"/>
    <property type="match status" value="1"/>
</dbReference>
<keyword evidence="1" id="KW-0645">Protease</keyword>
<dbReference type="GO" id="GO:0015074">
    <property type="term" value="P:DNA integration"/>
    <property type="evidence" value="ECO:0007669"/>
    <property type="project" value="InterPro"/>
</dbReference>
<dbReference type="InterPro" id="IPR012337">
    <property type="entry name" value="RNaseH-like_sf"/>
</dbReference>
<dbReference type="AlphaFoldDB" id="A0AAD8JWS3"/>
<evidence type="ECO:0000313" key="6">
    <source>
        <dbReference type="Proteomes" id="UP001229421"/>
    </source>
</evidence>
<dbReference type="PANTHER" id="PTHR11439">
    <property type="entry name" value="GAG-POL-RELATED RETROTRANSPOSON"/>
    <property type="match status" value="1"/>
</dbReference>
<accession>A0AAD8JWS3</accession>
<dbReference type="PANTHER" id="PTHR11439:SF470">
    <property type="entry name" value="CYSTEINE-RICH RLK (RECEPTOR-LIKE PROTEIN KINASE) 8"/>
    <property type="match status" value="1"/>
</dbReference>
<keyword evidence="3" id="KW-0472">Membrane</keyword>
<proteinExistence type="predicted"/>
<feature type="transmembrane region" description="Helical" evidence="3">
    <location>
        <begin position="1171"/>
        <end position="1190"/>
    </location>
</feature>
<dbReference type="InterPro" id="IPR036397">
    <property type="entry name" value="RNaseH_sf"/>
</dbReference>
<dbReference type="Pfam" id="PF25597">
    <property type="entry name" value="SH3_retrovirus"/>
    <property type="match status" value="1"/>
</dbReference>
<dbReference type="SUPFAM" id="SSF56672">
    <property type="entry name" value="DNA/RNA polymerases"/>
    <property type="match status" value="1"/>
</dbReference>
<dbReference type="InterPro" id="IPR057670">
    <property type="entry name" value="SH3_retrovirus"/>
</dbReference>
<dbReference type="Proteomes" id="UP001229421">
    <property type="component" value="Unassembled WGS sequence"/>
</dbReference>
<dbReference type="InterPro" id="IPR001584">
    <property type="entry name" value="Integrase_cat-core"/>
</dbReference>
<dbReference type="InterPro" id="IPR013103">
    <property type="entry name" value="RVT_2"/>
</dbReference>
<feature type="compositionally biased region" description="Low complexity" evidence="2">
    <location>
        <begin position="568"/>
        <end position="590"/>
    </location>
</feature>
<keyword evidence="3" id="KW-1133">Transmembrane helix</keyword>
<feature type="domain" description="Integrase catalytic" evidence="4">
    <location>
        <begin position="303"/>
        <end position="479"/>
    </location>
</feature>
<keyword evidence="3" id="KW-0812">Transmembrane</keyword>
<evidence type="ECO:0000256" key="1">
    <source>
        <dbReference type="ARBA" id="ARBA00022750"/>
    </source>
</evidence>
<gene>
    <name evidence="5" type="ORF">QVD17_36645</name>
</gene>
<keyword evidence="6" id="KW-1185">Reference proteome</keyword>
<dbReference type="GO" id="GO:0003676">
    <property type="term" value="F:nucleic acid binding"/>
    <property type="evidence" value="ECO:0007669"/>
    <property type="project" value="InterPro"/>
</dbReference>
<name>A0AAD8JWS3_TARER</name>
<protein>
    <recommendedName>
        <fullName evidence="4">Integrase catalytic domain-containing protein</fullName>
    </recommendedName>
</protein>
<dbReference type="InterPro" id="IPR043502">
    <property type="entry name" value="DNA/RNA_pol_sf"/>
</dbReference>
<dbReference type="SUPFAM" id="SSF53098">
    <property type="entry name" value="Ribonuclease H-like"/>
    <property type="match status" value="1"/>
</dbReference>
<keyword evidence="1" id="KW-0064">Aspartyl protease</keyword>